<dbReference type="InterPro" id="IPR019775">
    <property type="entry name" value="WD40_repeat_CS"/>
</dbReference>
<feature type="repeat" description="WD" evidence="4">
    <location>
        <begin position="393"/>
        <end position="435"/>
    </location>
</feature>
<dbReference type="InterPro" id="IPR015943">
    <property type="entry name" value="WD40/YVTN_repeat-like_dom_sf"/>
</dbReference>
<accession>A0A2N9EJY6</accession>
<evidence type="ECO:0000256" key="5">
    <source>
        <dbReference type="SAM" id="MobiDB-lite"/>
    </source>
</evidence>
<keyword evidence="2 4" id="KW-0853">WD repeat</keyword>
<dbReference type="FunFam" id="2.130.10.10:FF:000485">
    <property type="entry name" value="Putative WD repeat-containing protein C17D11.16"/>
    <property type="match status" value="1"/>
</dbReference>
<dbReference type="EMBL" id="OIVN01000372">
    <property type="protein sequence ID" value="SPC79196.1"/>
    <property type="molecule type" value="Genomic_DNA"/>
</dbReference>
<gene>
    <name evidence="7" type="ORF">FSB_LOCUS7078</name>
</gene>
<feature type="region of interest" description="Disordered" evidence="5">
    <location>
        <begin position="1"/>
        <end position="61"/>
    </location>
</feature>
<dbReference type="InterPro" id="IPR036322">
    <property type="entry name" value="WD40_repeat_dom_sf"/>
</dbReference>
<sequence>MISSLSWLPKGAAKPEPAVADPPSKEEIDEIINSGVLDPSGHSGSDEDDEEMDVDAAKEAGEVAQALEVADALGRTSNIAKSKTSFDNITDGLRELDMENYDEEDDGIELFSSGLGDIYYPSNDLDPYLKDKDDEDSEDAEDMTINPTDVVLVCARSGEDVSQLEVWIYEESDDGDPNVYVHHDIIISANPLCTAWLDCPLKGGDKGNFIAVGSMEPSIEIWDLDIIDEVQPCVVLGGIAERKEKKKKISVKYKKDSHKGPVLGLAWNKEYRNILASASGDKRVKIWDVATGKCNITMEHHTDKVQAVAWNHHAPQVILTGSFDRSIVMKDGRMPEHSGYKWSVTADVESLSWDPHTEHSFVVSLEDGTVQGFDVRAAKSDAAASESKPSFTLHAHDKAVCTVSYNPSAPNLLATGSEDKMVKLWDLSNNQPSCIASTNPKAGAVFSVSFSEDSPFLLAIGGSKGNLEVWDTLSDSGVQRRFGNYIKQKTPQPSS</sequence>
<dbReference type="PANTHER" id="PTHR14091">
    <property type="entry name" value="PERIODIC TRYPTOPHAN PROTEIN 1"/>
    <property type="match status" value="1"/>
</dbReference>
<dbReference type="InterPro" id="IPR001680">
    <property type="entry name" value="WD40_rpt"/>
</dbReference>
<dbReference type="PROSITE" id="PS50082">
    <property type="entry name" value="WD_REPEATS_2"/>
    <property type="match status" value="2"/>
</dbReference>
<evidence type="ECO:0000256" key="3">
    <source>
        <dbReference type="ARBA" id="ARBA00022737"/>
    </source>
</evidence>
<dbReference type="PANTHER" id="PTHR14091:SF0">
    <property type="entry name" value="PERIODIC TRYPTOPHAN PROTEIN 1 HOMOLOG"/>
    <property type="match status" value="1"/>
</dbReference>
<dbReference type="InterPro" id="IPR044285">
    <property type="entry name" value="PWP1"/>
</dbReference>
<dbReference type="Pfam" id="PF12894">
    <property type="entry name" value="ANAPC4_WD40"/>
    <property type="match status" value="1"/>
</dbReference>
<organism evidence="7">
    <name type="scientific">Fagus sylvatica</name>
    <name type="common">Beechnut</name>
    <dbReference type="NCBI Taxonomy" id="28930"/>
    <lineage>
        <taxon>Eukaryota</taxon>
        <taxon>Viridiplantae</taxon>
        <taxon>Streptophyta</taxon>
        <taxon>Embryophyta</taxon>
        <taxon>Tracheophyta</taxon>
        <taxon>Spermatophyta</taxon>
        <taxon>Magnoliopsida</taxon>
        <taxon>eudicotyledons</taxon>
        <taxon>Gunneridae</taxon>
        <taxon>Pentapetalae</taxon>
        <taxon>rosids</taxon>
        <taxon>fabids</taxon>
        <taxon>Fagales</taxon>
        <taxon>Fagaceae</taxon>
        <taxon>Fagus</taxon>
    </lineage>
</organism>
<keyword evidence="3" id="KW-0677">Repeat</keyword>
<dbReference type="SMART" id="SM00320">
    <property type="entry name" value="WD40"/>
    <property type="match status" value="6"/>
</dbReference>
<proteinExistence type="predicted"/>
<dbReference type="SUPFAM" id="SSF50978">
    <property type="entry name" value="WD40 repeat-like"/>
    <property type="match status" value="1"/>
</dbReference>
<protein>
    <recommendedName>
        <fullName evidence="6">Anaphase-promoting complex subunit 4-like WD40 domain-containing protein</fullName>
    </recommendedName>
</protein>
<evidence type="ECO:0000256" key="1">
    <source>
        <dbReference type="ARBA" id="ARBA00022553"/>
    </source>
</evidence>
<evidence type="ECO:0000256" key="2">
    <source>
        <dbReference type="ARBA" id="ARBA00022574"/>
    </source>
</evidence>
<dbReference type="FunFam" id="2.130.10.10:FF:000714">
    <property type="entry name" value="Transducin/WD40 repeat-like superfamily protein"/>
    <property type="match status" value="1"/>
</dbReference>
<evidence type="ECO:0000256" key="4">
    <source>
        <dbReference type="PROSITE-ProRule" id="PRU00221"/>
    </source>
</evidence>
<dbReference type="AlphaFoldDB" id="A0A2N9EJY6"/>
<dbReference type="GO" id="GO:0005634">
    <property type="term" value="C:nucleus"/>
    <property type="evidence" value="ECO:0007669"/>
    <property type="project" value="TreeGrafter"/>
</dbReference>
<dbReference type="GO" id="GO:0006364">
    <property type="term" value="P:rRNA processing"/>
    <property type="evidence" value="ECO:0007669"/>
    <property type="project" value="InterPro"/>
</dbReference>
<feature type="domain" description="Anaphase-promoting complex subunit 4-like WD40" evidence="6">
    <location>
        <begin position="253"/>
        <end position="312"/>
    </location>
</feature>
<dbReference type="InterPro" id="IPR020472">
    <property type="entry name" value="WD40_PAC1"/>
</dbReference>
<dbReference type="Pfam" id="PF00400">
    <property type="entry name" value="WD40"/>
    <property type="match status" value="2"/>
</dbReference>
<keyword evidence="1" id="KW-0597">Phosphoprotein</keyword>
<dbReference type="InterPro" id="IPR024977">
    <property type="entry name" value="Apc4-like_WD40_dom"/>
</dbReference>
<dbReference type="PROSITE" id="PS50294">
    <property type="entry name" value="WD_REPEATS_REGION"/>
    <property type="match status" value="2"/>
</dbReference>
<dbReference type="PROSITE" id="PS00678">
    <property type="entry name" value="WD_REPEATS_1"/>
    <property type="match status" value="2"/>
</dbReference>
<evidence type="ECO:0000259" key="6">
    <source>
        <dbReference type="Pfam" id="PF12894"/>
    </source>
</evidence>
<evidence type="ECO:0000313" key="7">
    <source>
        <dbReference type="EMBL" id="SPC79196.1"/>
    </source>
</evidence>
<dbReference type="Gene3D" id="2.130.10.10">
    <property type="entry name" value="YVTN repeat-like/Quinoprotein amine dehydrogenase"/>
    <property type="match status" value="2"/>
</dbReference>
<name>A0A2N9EJY6_FAGSY</name>
<feature type="repeat" description="WD" evidence="4">
    <location>
        <begin position="255"/>
        <end position="297"/>
    </location>
</feature>
<dbReference type="PRINTS" id="PR00320">
    <property type="entry name" value="GPROTEINBRPT"/>
</dbReference>
<reference evidence="7" key="1">
    <citation type="submission" date="2018-02" db="EMBL/GenBank/DDBJ databases">
        <authorList>
            <person name="Cohen D.B."/>
            <person name="Kent A.D."/>
        </authorList>
    </citation>
    <scope>NUCLEOTIDE SEQUENCE</scope>
</reference>